<accession>A0AC11DGM1</accession>
<reference evidence="1" key="3">
    <citation type="submission" date="2025-09" db="UniProtKB">
        <authorList>
            <consortium name="Ensembl"/>
        </authorList>
    </citation>
    <scope>IDENTIFICATION</scope>
</reference>
<protein>
    <submittedName>
        <fullName evidence="1">Uncharacterized protein</fullName>
    </submittedName>
</protein>
<proteinExistence type="predicted"/>
<evidence type="ECO:0000313" key="1">
    <source>
        <dbReference type="Ensembl" id="ENSOARP00020042649.1"/>
    </source>
</evidence>
<dbReference type="Ensembl" id="ENSOART00020076524.1">
    <property type="protein sequence ID" value="ENSOARP00020042649.1"/>
    <property type="gene ID" value="ENSOARG00020026661.1"/>
</dbReference>
<reference evidence="1" key="1">
    <citation type="submission" date="2020-11" db="EMBL/GenBank/DDBJ databases">
        <authorList>
            <person name="Davenport K.M."/>
            <person name="Bickhart D.M."/>
            <person name="Smith T.P.L."/>
            <person name="Murdoch B.M."/>
            <person name="Rosen B.D."/>
        </authorList>
    </citation>
    <scope>NUCLEOTIDE SEQUENCE [LARGE SCALE GENOMIC DNA]</scope>
    <source>
        <strain evidence="1">OAR_USU_Benz2616</strain>
    </source>
</reference>
<sequence>MLNSTTAIHPPNTWWPDLYFGLKPVVNVPWKRGKLRNHAFCACPGAPRHNWKIRGGIQDSYCKSWDCVASNDGSETPRYRRWDVGNWDLLNFSFVGPVPPYSNWEKDHNFAQVKIRFNIDKAKKGKAWVNGISWGLQTRNDLTTYNGIIVVSQVLELVQIYSIGPNPAEQVHATLYPTTSLPTSQGPTKDPEVGPLAKLGQTDPLWKLVKAAYATLNQTHPEATKSCWLCYNLIPPYYEAVGLNASYDLANSTDPPQCRWGKQKVGLTMREVWGKGLCMGKVLSGRSPLCAQVIEPTDLPVARWLIPQMGGWWVCSHTGLTPCLHSSIFDPKEEFCVMVAVVPKILYRPEETIYDCWAQKLTLNPQERAYKVKREPLTAITIATMFGLGIAGAGTGITALSLQSQGFNSLRAAIDEDITRIEPSISYLESSLTSLSEVVLQNRSGLDLLFLQQGGLCAALGEECCFYADHTGIVRESMAKVREGLAQRKREREAQQEWFESWFQQSPWLTTLISTLLGPLLVLLLMLTFGPRTINRLVAFVKDA</sequence>
<reference evidence="1" key="2">
    <citation type="submission" date="2025-08" db="UniProtKB">
        <authorList>
            <consortium name="Ensembl"/>
        </authorList>
    </citation>
    <scope>IDENTIFICATION</scope>
</reference>
<name>A0AC11DGM1_SHEEP</name>
<organism evidence="1">
    <name type="scientific">Ovis aries</name>
    <name type="common">Sheep</name>
    <dbReference type="NCBI Taxonomy" id="9940"/>
    <lineage>
        <taxon>Eukaryota</taxon>
        <taxon>Metazoa</taxon>
        <taxon>Chordata</taxon>
        <taxon>Craniata</taxon>
        <taxon>Vertebrata</taxon>
        <taxon>Euteleostomi</taxon>
        <taxon>Mammalia</taxon>
        <taxon>Eutheria</taxon>
        <taxon>Laurasiatheria</taxon>
        <taxon>Artiodactyla</taxon>
        <taxon>Ruminantia</taxon>
        <taxon>Pecora</taxon>
        <taxon>Bovidae</taxon>
        <taxon>Caprinae</taxon>
        <taxon>Ovis</taxon>
    </lineage>
</organism>